<accession>A0AAQ3S0C1</accession>
<evidence type="ECO:0000313" key="3">
    <source>
        <dbReference type="EMBL" id="WVZ14604.1"/>
    </source>
</evidence>
<name>A0AAQ3S0C1_VIGMU</name>
<keyword evidence="4" id="KW-1185">Reference proteome</keyword>
<dbReference type="AlphaFoldDB" id="A0AAQ3S0C1"/>
<feature type="region of interest" description="Disordered" evidence="1">
    <location>
        <begin position="55"/>
        <end position="131"/>
    </location>
</feature>
<feature type="signal peptide" evidence="2">
    <location>
        <begin position="1"/>
        <end position="18"/>
    </location>
</feature>
<evidence type="ECO:0000256" key="1">
    <source>
        <dbReference type="SAM" id="MobiDB-lite"/>
    </source>
</evidence>
<protein>
    <submittedName>
        <fullName evidence="3">Uncharacterized protein</fullName>
    </submittedName>
</protein>
<gene>
    <name evidence="3" type="ORF">V8G54_012170</name>
</gene>
<feature type="compositionally biased region" description="Basic and acidic residues" evidence="1">
    <location>
        <begin position="75"/>
        <end position="91"/>
    </location>
</feature>
<evidence type="ECO:0000313" key="4">
    <source>
        <dbReference type="Proteomes" id="UP001374535"/>
    </source>
</evidence>
<keyword evidence="2" id="KW-0732">Signal</keyword>
<evidence type="ECO:0000256" key="2">
    <source>
        <dbReference type="SAM" id="SignalP"/>
    </source>
</evidence>
<feature type="chain" id="PRO_5042915288" evidence="2">
    <location>
        <begin position="19"/>
        <end position="290"/>
    </location>
</feature>
<proteinExistence type="predicted"/>
<organism evidence="3 4">
    <name type="scientific">Vigna mungo</name>
    <name type="common">Black gram</name>
    <name type="synonym">Phaseolus mungo</name>
    <dbReference type="NCBI Taxonomy" id="3915"/>
    <lineage>
        <taxon>Eukaryota</taxon>
        <taxon>Viridiplantae</taxon>
        <taxon>Streptophyta</taxon>
        <taxon>Embryophyta</taxon>
        <taxon>Tracheophyta</taxon>
        <taxon>Spermatophyta</taxon>
        <taxon>Magnoliopsida</taxon>
        <taxon>eudicotyledons</taxon>
        <taxon>Gunneridae</taxon>
        <taxon>Pentapetalae</taxon>
        <taxon>rosids</taxon>
        <taxon>fabids</taxon>
        <taxon>Fabales</taxon>
        <taxon>Fabaceae</taxon>
        <taxon>Papilionoideae</taxon>
        <taxon>50 kb inversion clade</taxon>
        <taxon>NPAAA clade</taxon>
        <taxon>indigoferoid/millettioid clade</taxon>
        <taxon>Phaseoleae</taxon>
        <taxon>Vigna</taxon>
    </lineage>
</organism>
<dbReference type="EMBL" id="CP144697">
    <property type="protein sequence ID" value="WVZ14604.1"/>
    <property type="molecule type" value="Genomic_DNA"/>
</dbReference>
<sequence>MTPSVHSVVRLIWFLSEAAIDQGGQHASLRENPFKAVVLLCTGRFTVYITSGGSKLKSCPDVSVGPSHKSSKNTGRSELKESERPKYRRSEQSSPSKCQKAVKPRHPEIWKNNRAPLKPQGAKRRCSRSSSCQPYPSILIPIEETNNVNKLLRLTASQVLGHQASQVFGLPAIRPHNYSSIRPRGYSTIRPSKYSTIRLLAFSHLAPHIASIGKFSKNSWATNDDFRLLGCSPGTPGPRTVILVYRDVLQELLGHGRSFSTTGIFSRNSWATDGHSRLQLPPPYPTPSPF</sequence>
<dbReference type="Proteomes" id="UP001374535">
    <property type="component" value="Chromosome 4"/>
</dbReference>
<reference evidence="3 4" key="1">
    <citation type="journal article" date="2023" name="Life. Sci Alliance">
        <title>Evolutionary insights into 3D genome organization and epigenetic landscape of Vigna mungo.</title>
        <authorList>
            <person name="Junaid A."/>
            <person name="Singh B."/>
            <person name="Bhatia S."/>
        </authorList>
    </citation>
    <scope>NUCLEOTIDE SEQUENCE [LARGE SCALE GENOMIC DNA]</scope>
    <source>
        <strain evidence="3">Urdbean</strain>
    </source>
</reference>